<comment type="subcellular location">
    <subcellularLocation>
        <location evidence="1">Cell membrane</location>
        <topology evidence="1">Multi-pass membrane protein</topology>
    </subcellularLocation>
</comment>
<evidence type="ECO:0000256" key="1">
    <source>
        <dbReference type="PIRNR" id="PIRNR016661"/>
    </source>
</evidence>
<feature type="transmembrane region" description="Helical" evidence="2">
    <location>
        <begin position="19"/>
        <end position="37"/>
    </location>
</feature>
<dbReference type="GO" id="GO:0015225">
    <property type="term" value="F:biotin transmembrane transporter activity"/>
    <property type="evidence" value="ECO:0007669"/>
    <property type="project" value="UniProtKB-UniRule"/>
</dbReference>
<dbReference type="EMBL" id="MWPH01000001">
    <property type="protein sequence ID" value="OVE85795.1"/>
    <property type="molecule type" value="Genomic_DNA"/>
</dbReference>
<reference evidence="3 4" key="1">
    <citation type="submission" date="2017-02" db="EMBL/GenBank/DDBJ databases">
        <title>Natronthermophilus aegyptiacus gen. nov.,sp. nov., an aerobic, extremely halophilic alkalithermophilic archaeon isolated from the athalassohaline Wadi An Natrun, Egypt.</title>
        <authorList>
            <person name="Zhao B."/>
        </authorList>
    </citation>
    <scope>NUCLEOTIDE SEQUENCE [LARGE SCALE GENOMIC DNA]</scope>
    <source>
        <strain evidence="3 4">CGMCC 1.3597</strain>
    </source>
</reference>
<dbReference type="AlphaFoldDB" id="A0A202EC31"/>
<sequence>MATDQQSVDLVEGDVVRSFARAALLAVLIGASAPVAIPIGPAPITLQVLFVFLAGLVLGPLWGSFSMVLYLAAGAVGVPVFAGMETGFGVLVGETGGYLWSYPIAAGLIGLFVHRGTDLRDPAEQPLILVVIALLAGLVVIYGIGVSYMAQVLRLDLWEALLVGMIPFIPGDLLKLAAAIAIVKSGRLNVAN</sequence>
<feature type="transmembrane region" description="Helical" evidence="2">
    <location>
        <begin position="97"/>
        <end position="114"/>
    </location>
</feature>
<dbReference type="PANTHER" id="PTHR34295:SF1">
    <property type="entry name" value="BIOTIN TRANSPORTER BIOY"/>
    <property type="match status" value="1"/>
</dbReference>
<dbReference type="GO" id="GO:0005886">
    <property type="term" value="C:plasma membrane"/>
    <property type="evidence" value="ECO:0007669"/>
    <property type="project" value="UniProtKB-SubCell"/>
</dbReference>
<feature type="transmembrane region" description="Helical" evidence="2">
    <location>
        <begin position="49"/>
        <end position="77"/>
    </location>
</feature>
<dbReference type="PIRSF" id="PIRSF016661">
    <property type="entry name" value="BioY"/>
    <property type="match status" value="1"/>
</dbReference>
<protein>
    <submittedName>
        <fullName evidence="3">Biotin transporter BioY</fullName>
    </submittedName>
</protein>
<dbReference type="InterPro" id="IPR003784">
    <property type="entry name" value="BioY"/>
</dbReference>
<comment type="caution">
    <text evidence="3">The sequence shown here is derived from an EMBL/GenBank/DDBJ whole genome shotgun (WGS) entry which is preliminary data.</text>
</comment>
<organism evidence="3 4">
    <name type="scientific">Natronolimnobius baerhuensis</name>
    <dbReference type="NCBI Taxonomy" id="253108"/>
    <lineage>
        <taxon>Archaea</taxon>
        <taxon>Methanobacteriati</taxon>
        <taxon>Methanobacteriota</taxon>
        <taxon>Stenosarchaea group</taxon>
        <taxon>Halobacteria</taxon>
        <taxon>Halobacteriales</taxon>
        <taxon>Natrialbaceae</taxon>
        <taxon>Natronolimnobius</taxon>
    </lineage>
</organism>
<evidence type="ECO:0000256" key="2">
    <source>
        <dbReference type="SAM" id="Phobius"/>
    </source>
</evidence>
<feature type="transmembrane region" description="Helical" evidence="2">
    <location>
        <begin position="160"/>
        <end position="183"/>
    </location>
</feature>
<keyword evidence="1" id="KW-0813">Transport</keyword>
<dbReference type="OrthoDB" id="50443at2157"/>
<keyword evidence="2" id="KW-0812">Transmembrane</keyword>
<accession>A0A202EC31</accession>
<evidence type="ECO:0000313" key="4">
    <source>
        <dbReference type="Proteomes" id="UP000196084"/>
    </source>
</evidence>
<dbReference type="PANTHER" id="PTHR34295">
    <property type="entry name" value="BIOTIN TRANSPORTER BIOY"/>
    <property type="match status" value="1"/>
</dbReference>
<keyword evidence="4" id="KW-1185">Reference proteome</keyword>
<dbReference type="Pfam" id="PF02632">
    <property type="entry name" value="BioY"/>
    <property type="match status" value="1"/>
</dbReference>
<keyword evidence="1 2" id="KW-0472">Membrane</keyword>
<gene>
    <name evidence="3" type="ORF">B2G88_02980</name>
</gene>
<keyword evidence="1" id="KW-1003">Cell membrane</keyword>
<proteinExistence type="inferred from homology"/>
<dbReference type="Proteomes" id="UP000196084">
    <property type="component" value="Unassembled WGS sequence"/>
</dbReference>
<keyword evidence="2" id="KW-1133">Transmembrane helix</keyword>
<feature type="transmembrane region" description="Helical" evidence="2">
    <location>
        <begin position="126"/>
        <end position="148"/>
    </location>
</feature>
<name>A0A202EC31_9EURY</name>
<dbReference type="RefSeq" id="WP_087713927.1">
    <property type="nucleotide sequence ID" value="NZ_MWPH01000001.1"/>
</dbReference>
<evidence type="ECO:0000313" key="3">
    <source>
        <dbReference type="EMBL" id="OVE85795.1"/>
    </source>
</evidence>
<dbReference type="Gene3D" id="1.10.1760.20">
    <property type="match status" value="1"/>
</dbReference>
<comment type="similarity">
    <text evidence="1">Belongs to the BioY family.</text>
</comment>